<feature type="region of interest" description="Disordered" evidence="11">
    <location>
        <begin position="933"/>
        <end position="1342"/>
    </location>
</feature>
<dbReference type="InterPro" id="IPR023362">
    <property type="entry name" value="PH-BEACH_dom"/>
</dbReference>
<evidence type="ECO:0000256" key="10">
    <source>
        <dbReference type="PROSITE-ProRule" id="PRU00221"/>
    </source>
</evidence>
<evidence type="ECO:0000256" key="2">
    <source>
        <dbReference type="ARBA" id="ARBA00008498"/>
    </source>
</evidence>
<feature type="compositionally biased region" description="Basic and acidic residues" evidence="11">
    <location>
        <begin position="1008"/>
        <end position="1019"/>
    </location>
</feature>
<dbReference type="PANTHER" id="PTHR13743">
    <property type="entry name" value="BEIGE/BEACH-RELATED"/>
    <property type="match status" value="1"/>
</dbReference>
<organism evidence="14 15">
    <name type="scientific">Xyrichtys novacula</name>
    <name type="common">Pearly razorfish</name>
    <name type="synonym">Hemipteronotus novacula</name>
    <dbReference type="NCBI Taxonomy" id="13765"/>
    <lineage>
        <taxon>Eukaryota</taxon>
        <taxon>Metazoa</taxon>
        <taxon>Chordata</taxon>
        <taxon>Craniata</taxon>
        <taxon>Vertebrata</taxon>
        <taxon>Euteleostomi</taxon>
        <taxon>Actinopterygii</taxon>
        <taxon>Neopterygii</taxon>
        <taxon>Teleostei</taxon>
        <taxon>Neoteleostei</taxon>
        <taxon>Acanthomorphata</taxon>
        <taxon>Eupercaria</taxon>
        <taxon>Labriformes</taxon>
        <taxon>Labridae</taxon>
        <taxon>Xyrichtys</taxon>
    </lineage>
</organism>
<dbReference type="Gene3D" id="2.60.120.200">
    <property type="match status" value="1"/>
</dbReference>
<dbReference type="SUPFAM" id="SSF48371">
    <property type="entry name" value="ARM repeat"/>
    <property type="match status" value="1"/>
</dbReference>
<evidence type="ECO:0000256" key="11">
    <source>
        <dbReference type="SAM" id="MobiDB-lite"/>
    </source>
</evidence>
<dbReference type="InterPro" id="IPR050865">
    <property type="entry name" value="BEACH_Domain"/>
</dbReference>
<dbReference type="InterPro" id="IPR001680">
    <property type="entry name" value="WD40_rpt"/>
</dbReference>
<dbReference type="CDD" id="cd01201">
    <property type="entry name" value="PH_BEACH"/>
    <property type="match status" value="1"/>
</dbReference>
<dbReference type="PROSITE" id="PS51783">
    <property type="entry name" value="PH_BEACH"/>
    <property type="match status" value="1"/>
</dbReference>
<name>A0AAV1EUQ8_XYRNO</name>
<evidence type="ECO:0000256" key="1">
    <source>
        <dbReference type="ARBA" id="ARBA00004170"/>
    </source>
</evidence>
<dbReference type="Pfam" id="PF20425">
    <property type="entry name" value="Neurobeachin"/>
    <property type="match status" value="1"/>
</dbReference>
<dbReference type="GO" id="GO:0008104">
    <property type="term" value="P:intracellular protein localization"/>
    <property type="evidence" value="ECO:0007669"/>
    <property type="project" value="TreeGrafter"/>
</dbReference>
<feature type="region of interest" description="Disordered" evidence="11">
    <location>
        <begin position="1833"/>
        <end position="1872"/>
    </location>
</feature>
<feature type="compositionally biased region" description="Polar residues" evidence="11">
    <location>
        <begin position="1251"/>
        <end position="1263"/>
    </location>
</feature>
<dbReference type="SUPFAM" id="SSF50978">
    <property type="entry name" value="WD40 repeat-like"/>
    <property type="match status" value="1"/>
</dbReference>
<keyword evidence="3" id="KW-0597">Phosphoprotein</keyword>
<evidence type="ECO:0000256" key="3">
    <source>
        <dbReference type="ARBA" id="ARBA00022553"/>
    </source>
</evidence>
<dbReference type="SUPFAM" id="SSF49899">
    <property type="entry name" value="Concanavalin A-like lectins/glucanases"/>
    <property type="match status" value="1"/>
</dbReference>
<dbReference type="FunFam" id="1.10.1540.10:FF:000001">
    <property type="entry name" value="neurobeachin isoform X1"/>
    <property type="match status" value="1"/>
</dbReference>
<evidence type="ECO:0000256" key="8">
    <source>
        <dbReference type="ARBA" id="ARBA00073055"/>
    </source>
</evidence>
<feature type="compositionally biased region" description="Basic and acidic residues" evidence="11">
    <location>
        <begin position="1187"/>
        <end position="1216"/>
    </location>
</feature>
<dbReference type="PROSITE" id="PS50197">
    <property type="entry name" value="BEACH"/>
    <property type="match status" value="1"/>
</dbReference>
<dbReference type="InterPro" id="IPR011989">
    <property type="entry name" value="ARM-like"/>
</dbReference>
<feature type="compositionally biased region" description="Low complexity" evidence="11">
    <location>
        <begin position="1371"/>
        <end position="1383"/>
    </location>
</feature>
<feature type="compositionally biased region" description="Low complexity" evidence="11">
    <location>
        <begin position="1833"/>
        <end position="1859"/>
    </location>
</feature>
<dbReference type="FunFam" id="2.130.10.10:FF:000036">
    <property type="entry name" value="Neurobeachin isoform A"/>
    <property type="match status" value="1"/>
</dbReference>
<dbReference type="Gene3D" id="2.130.10.10">
    <property type="entry name" value="YVTN repeat-like/Quinoprotein amine dehydrogenase"/>
    <property type="match status" value="2"/>
</dbReference>
<dbReference type="SUPFAM" id="SSF50729">
    <property type="entry name" value="PH domain-like"/>
    <property type="match status" value="1"/>
</dbReference>
<keyword evidence="6" id="KW-0472">Membrane</keyword>
<dbReference type="FunFam" id="2.60.120.200:FF:000010">
    <property type="entry name" value="neurobeachin isoform X2"/>
    <property type="match status" value="1"/>
</dbReference>
<dbReference type="PROSITE" id="PS50082">
    <property type="entry name" value="WD_REPEATS_2"/>
    <property type="match status" value="1"/>
</dbReference>
<dbReference type="Pfam" id="PF14844">
    <property type="entry name" value="PH_BEACH"/>
    <property type="match status" value="1"/>
</dbReference>
<dbReference type="InterPro" id="IPR046851">
    <property type="entry name" value="NBCH_WD40"/>
</dbReference>
<dbReference type="SMART" id="SM01026">
    <property type="entry name" value="Beach"/>
    <property type="match status" value="1"/>
</dbReference>
<keyword evidence="15" id="KW-1185">Reference proteome</keyword>
<dbReference type="InterPro" id="IPR036372">
    <property type="entry name" value="BEACH_dom_sf"/>
</dbReference>
<comment type="subcellular location">
    <subcellularLocation>
        <location evidence="1">Membrane</location>
        <topology evidence="1">Peripheral membrane protein</topology>
    </subcellularLocation>
</comment>
<dbReference type="Pfam" id="PF02138">
    <property type="entry name" value="Beach"/>
    <property type="match status" value="1"/>
</dbReference>
<dbReference type="InterPro" id="IPR010508">
    <property type="entry name" value="NBEA-like_DUF1088"/>
</dbReference>
<proteinExistence type="inferred from homology"/>
<feature type="compositionally biased region" description="Low complexity" evidence="11">
    <location>
        <begin position="1702"/>
        <end position="1713"/>
    </location>
</feature>
<dbReference type="PANTHER" id="PTHR13743:SF64">
    <property type="entry name" value="LIPOPOLYSACCHARIDE-RESPONSIVE AND BEIGE-LIKE ANCHOR PROTEIN"/>
    <property type="match status" value="1"/>
</dbReference>
<dbReference type="InterPro" id="IPR011993">
    <property type="entry name" value="PH-like_dom_sf"/>
</dbReference>
<dbReference type="Pfam" id="PF13385">
    <property type="entry name" value="Laminin_G_3"/>
    <property type="match status" value="1"/>
</dbReference>
<feature type="compositionally biased region" description="Polar residues" evidence="11">
    <location>
        <begin position="2114"/>
        <end position="2123"/>
    </location>
</feature>
<dbReference type="InterPro" id="IPR031570">
    <property type="entry name" value="NBEA/BDCP_DUF4704"/>
</dbReference>
<feature type="compositionally biased region" description="Basic and acidic residues" evidence="11">
    <location>
        <begin position="1066"/>
        <end position="1077"/>
    </location>
</feature>
<dbReference type="Gene3D" id="1.10.1540.10">
    <property type="entry name" value="BEACH domain"/>
    <property type="match status" value="1"/>
</dbReference>
<sequence length="2943" mass="326117">MASEEAAAGDGQDGRPGAMSLTPGVPIRGIRMKFAVLAGLVEVGEVSNRDIVETVFNLLVGGQFDLEMNFIIQEPESIVCMVELLDKCEPTCQAEVWSIFTAILKKSVRNLQACTDVGLIQLVLQRISTTDSMIADLLVDMLGVLASYSITVKELKLFFSKLQGEKGQWPRHAVKLLSVLKYMAHRSGPDSFFSFPGKNAAAIALPPIAKWPYQNGFTFHTWLRMDPLNNINVDKDKPYLYCFRTSKGLGYSAHFVGGCLIVTSLKSKGKGFQHCVKYDFKPQKWYMVTLVHIYNRWKNSEISCYVNGELASFGDIAWFVNTSDTFDKCFLGSSETADANRVFCGQMGAVYLFGEALSAAQILAIYQLGPGYQGTFKYKAESDLLFAEHHKTLLYDGKLSSSIAFAYNPRATDAQLCLESSPKDNASIFVHSPHALMLQDVKAVVTHSVQSGIHSIGGVQVLFPLFAQLDYCQPSSRELDTSVCCTLLSFVMELLKNSVAMQEQVLACKGFLVIGYALEKSSKVHVTRPVLDIVLAFSRYLSNLQNGILLLKQLCDHILFNPAIWIHAPAKVQLTLYTYLATEFICTVTIYNTIRRVGTVLQVMHTLKYYYWVVNPQDRSGVVPKGLDGPRPNDKELLPLRAFLLLFVKQLIMKDHGVKEDELQSILNYLLTMHEDDNLMDVLQLLVALMSEHPGSMVQAFDQRNGIRVIYKLLASKCEPVRVQALKVMGYFLKHMTPKRKSEVMLSHGLFSLLTERLMLHSSQFSMTTYNVLFEILTEQICTQVIHKQHPDPDSTVKILNPQILKVIAALLKNSPPSPETMEVRRVFLSDMIKLFNNSRENRRSLLQCSVWQEWMLSLCFINPRNSEEQKITEMVYAIFRILLYHAIKYEWGGWRVWVDTLSITHSKVTFEQHKENLSRMFRQYQSQESAGSVRTISGVSQSSETMECVNGPSAEEMPPSTVIELTVEETTQKSPDSAPSSTITSSPLEAADTQGQASITVSNILARAEDKEEQKETPQDEEETEATVTQKNNEEEQSGEANEQEPVTEAPTEENAEKVQTAAHDQTDTDESKAVEVLEDSSATSPREDVQTSATDDEKSESEPYRGESSNSMTEDSLNETDSEVPVVSEQEENTRTISPETAAVTESSKDQAEVSSVSNQIQASDDSLEESSPAAAPAAAGEDGEVGKKVDDKQEHDEGKRDDQEEQEIKTKEEEKDDEEQEVSLQEKTEESKTEESETEESKTEEKQVSPTAETPDQSATEPEAPNEESSKTETADQQTSDTTLPPTAQEAAAASDSASPSQPSETAGSTEEEAAPSSSLESSTNASDSGAQKSADSANKTKEIKIARLDVSNVALDTERLELKETAAAETSQGQAAAAGGSSGPQREGSSSAPRSTMFRIPEFRWSHMHQRLLTDLLFSIETDVQMWRSHSTKTILDFVNSSENVVFVHNSIHLISQVVDNLIMACGGILPLLSAATSSTHELENIEPSQGLAVEASITFLQRLINLVDVLIFASSLNFNEIEAEKNMSSGGILRQCLRLVCAMAVRNCLECQQAQIKHGTEGSVRSYTAMPSTALGAAKSAAAQSPVDAVTGGMSPVRDLDRLLQDMDINRLRAVVFRDNEDSKQAQFLALAVVYFISVLMVSKYRDILEPHNDKKHPQRSQSARSTDSGAISGGLEVENGVSLRRYDSGIGDDHTSTAASDADLSSSGVTHGPDAISEALSTLSSEVRPPLPADSKGKNVKDILRSLVSTPGDDVMVDPGLLPPAFLGVVGDPSRDSPQFRSSFDRSVIVVPKKAGMTPSPGTSTPIPAAFAASVSGGTPIDSVAVVSSGDASQSTSADSATGGQVPASASLPSVPPLSPVTQNTAPNMSISERLEHALEKAAPLLREIFVDFAPFLSRTLLGSHGQELLIEGTSLVCMKSSSSVVELVMLLCSQEWQNSIQKNAGLAFIELVNEGRLLSHTMKDHLVRVANEAEFILSRQRAEDIHKHAEFESNCAQYAAEKRDEEKMCDHLIRAAKYRDHVTATQLIQKIVNILTDKHGAWGSSAKSRPREFWRLDYWEDDLRRRRRFIRNPFGSTHSQATLKAAAEHVADISVPEEDILKGKQSIRSQALENQNSESETSLDGDDDTLSSLEDKDLENLTGPVNLSTSAQLVAPAVVVKGTLSITASELFFEVDEEDPGFKAIDPKILAYTEGLHGKWLFTEIRAVFSRRYLLQNTALEIFMANRTAVMFNFPDASTVKKVVHSLPRVGVGTNLGLPQTRRISLATPKQLFKASNMTQRWQRREISNFEYLIFLNTISGRTFNDLNQYPVFPWVITNYDSEELDLTLPSNFRDLSKPIGALNPKRAAFFSDRYESWEDDQVPKFHYGTHYSTSSFTLMWLLRMEPFTTFFLNFQGGKFDHADRTFSSVSRAWRNCQRDTSDVKELIPEFYYLPEMFVNANSYNLGVMEDGTMVSNVELPPWAKSPEEFVRINRLALESEFVSCQLHQWIDLIFGYKQQGPEAIRALNVYYYLTYEGAVNLSSINDPMLREAVESQIRSFGQTPCQLLIEPHPPRSSAMQVYLLLQTPMMFTEQMQQDVIMVLKFPSNSPVTHVAANTQAGLTSPAIITVTANRLFAVNKWHGLTGHQSSTVQDQQYQLPVEIDPLIASNVGTHRRQISDLLDQSIQISSQCFIITADNRFILLCGFWDKSFRVYSTDSGKLTQIVFGHRDVVTCLARSESYIGGDCYVLSGSRDATLLLWYWNGKNNSIGESPSTEFTTPRAILTGHDCEVTCASVCAELGLVISGCKEGPCLIHSMNGDLLRTLEGPERCLRPRLIQSSTEGHCMIYYDKGLFCLFSINGKLLGHMEVEDSIKAMLLSRDGQYLLTGGDGGVVSVWQVHNLKQLFTYPGCDAGIRSMAMSHDQRCIITGMASGSIVLFYNDFNRWHHEYQTRY</sequence>
<evidence type="ECO:0000256" key="6">
    <source>
        <dbReference type="ARBA" id="ARBA00023136"/>
    </source>
</evidence>
<comment type="similarity">
    <text evidence="2">Belongs to the WD repeat neurobeachin family.</text>
</comment>
<dbReference type="InterPro" id="IPR013320">
    <property type="entry name" value="ConA-like_dom_sf"/>
</dbReference>
<dbReference type="InterPro" id="IPR036322">
    <property type="entry name" value="WD40_repeat_dom_sf"/>
</dbReference>
<feature type="compositionally biased region" description="Basic and acidic residues" evidence="11">
    <location>
        <begin position="1227"/>
        <end position="1250"/>
    </location>
</feature>
<protein>
    <recommendedName>
        <fullName evidence="8">Neurobeachin</fullName>
    </recommendedName>
    <alternativeName>
        <fullName evidence="9">Lysosomal-trafficking regulator 2</fullName>
    </alternativeName>
</protein>
<dbReference type="Pfam" id="PF06469">
    <property type="entry name" value="DUF1088"/>
    <property type="match status" value="1"/>
</dbReference>
<reference evidence="14" key="1">
    <citation type="submission" date="2023-08" db="EMBL/GenBank/DDBJ databases">
        <authorList>
            <person name="Alioto T."/>
            <person name="Alioto T."/>
            <person name="Gomez Garrido J."/>
        </authorList>
    </citation>
    <scope>NUCLEOTIDE SEQUENCE</scope>
</reference>
<dbReference type="EMBL" id="OY660866">
    <property type="protein sequence ID" value="CAJ1052504.1"/>
    <property type="molecule type" value="Genomic_DNA"/>
</dbReference>
<comment type="subunit">
    <text evidence="7">Interacts with RII subunit of PKA.</text>
</comment>
<dbReference type="InterPro" id="IPR000409">
    <property type="entry name" value="BEACH_dom"/>
</dbReference>
<dbReference type="SUPFAM" id="SSF81837">
    <property type="entry name" value="BEACH domain"/>
    <property type="match status" value="1"/>
</dbReference>
<dbReference type="InterPro" id="IPR046852">
    <property type="entry name" value="Neurobeachin_a-sol"/>
</dbReference>
<dbReference type="CDD" id="cd06071">
    <property type="entry name" value="Beach"/>
    <property type="match status" value="1"/>
</dbReference>
<keyword evidence="4 10" id="KW-0853">WD repeat</keyword>
<feature type="domain" description="BEACH" evidence="12">
    <location>
        <begin position="2274"/>
        <end position="2563"/>
    </location>
</feature>
<evidence type="ECO:0000256" key="7">
    <source>
        <dbReference type="ARBA" id="ARBA00065599"/>
    </source>
</evidence>
<evidence type="ECO:0000256" key="9">
    <source>
        <dbReference type="ARBA" id="ARBA00080802"/>
    </source>
</evidence>
<feature type="region of interest" description="Disordered" evidence="11">
    <location>
        <begin position="2114"/>
        <end position="2136"/>
    </location>
</feature>
<feature type="compositionally biased region" description="Polar residues" evidence="11">
    <location>
        <begin position="933"/>
        <end position="946"/>
    </location>
</feature>
<dbReference type="InterPro" id="IPR016024">
    <property type="entry name" value="ARM-type_fold"/>
</dbReference>
<evidence type="ECO:0000259" key="12">
    <source>
        <dbReference type="PROSITE" id="PS50197"/>
    </source>
</evidence>
<evidence type="ECO:0000256" key="5">
    <source>
        <dbReference type="ARBA" id="ARBA00022737"/>
    </source>
</evidence>
<dbReference type="Gene3D" id="1.25.10.10">
    <property type="entry name" value="Leucine-rich Repeat Variant"/>
    <property type="match status" value="1"/>
</dbReference>
<dbReference type="GO" id="GO:0016020">
    <property type="term" value="C:membrane"/>
    <property type="evidence" value="ECO:0007669"/>
    <property type="project" value="UniProtKB-SubCell"/>
</dbReference>
<dbReference type="Pfam" id="PF20426">
    <property type="entry name" value="NBCH_WD40"/>
    <property type="match status" value="1"/>
</dbReference>
<accession>A0AAV1EUQ8</accession>
<feature type="compositionally biased region" description="Polar residues" evidence="11">
    <location>
        <begin position="969"/>
        <end position="1004"/>
    </location>
</feature>
<evidence type="ECO:0000313" key="15">
    <source>
        <dbReference type="Proteomes" id="UP001178508"/>
    </source>
</evidence>
<gene>
    <name evidence="14" type="ORF">XNOV1_A036507</name>
</gene>
<evidence type="ECO:0000256" key="4">
    <source>
        <dbReference type="ARBA" id="ARBA00022574"/>
    </source>
</evidence>
<dbReference type="Proteomes" id="UP001178508">
    <property type="component" value="Chromosome 3"/>
</dbReference>
<feature type="compositionally biased region" description="Polar residues" evidence="11">
    <location>
        <begin position="1278"/>
        <end position="1287"/>
    </location>
</feature>
<keyword evidence="5" id="KW-0677">Repeat</keyword>
<feature type="compositionally biased region" description="Polar residues" evidence="11">
    <location>
        <begin position="1665"/>
        <end position="1675"/>
    </location>
</feature>
<dbReference type="GO" id="GO:0019901">
    <property type="term" value="F:protein kinase binding"/>
    <property type="evidence" value="ECO:0007669"/>
    <property type="project" value="TreeGrafter"/>
</dbReference>
<feature type="repeat" description="WD" evidence="10">
    <location>
        <begin position="2859"/>
        <end position="2896"/>
    </location>
</feature>
<feature type="region of interest" description="Disordered" evidence="11">
    <location>
        <begin position="1692"/>
        <end position="1719"/>
    </location>
</feature>
<dbReference type="InterPro" id="IPR015943">
    <property type="entry name" value="WD40/YVTN_repeat-like_dom_sf"/>
</dbReference>
<dbReference type="Gene3D" id="2.30.29.30">
    <property type="entry name" value="Pleckstrin-homology domain (PH domain)/Phosphotyrosine-binding domain (PTB)"/>
    <property type="match status" value="1"/>
</dbReference>
<dbReference type="FunFam" id="2.30.29.30:FF:000059">
    <property type="entry name" value="neurobeachin isoform X1"/>
    <property type="match status" value="1"/>
</dbReference>
<evidence type="ECO:0000259" key="13">
    <source>
        <dbReference type="PROSITE" id="PS51783"/>
    </source>
</evidence>
<feature type="compositionally biased region" description="Low complexity" evidence="11">
    <location>
        <begin position="1288"/>
        <end position="1332"/>
    </location>
</feature>
<feature type="region of interest" description="Disordered" evidence="11">
    <location>
        <begin position="1656"/>
        <end position="1680"/>
    </location>
</feature>
<dbReference type="GO" id="GO:0005829">
    <property type="term" value="C:cytosol"/>
    <property type="evidence" value="ECO:0007669"/>
    <property type="project" value="TreeGrafter"/>
</dbReference>
<feature type="region of interest" description="Disordered" evidence="11">
    <location>
        <begin position="1371"/>
        <end position="1398"/>
    </location>
</feature>
<feature type="compositionally biased region" description="Basic and acidic residues" evidence="11">
    <location>
        <begin position="1692"/>
        <end position="1701"/>
    </location>
</feature>
<feature type="domain" description="BEACH-type PH" evidence="13">
    <location>
        <begin position="2147"/>
        <end position="2255"/>
    </location>
</feature>
<evidence type="ECO:0000313" key="14">
    <source>
        <dbReference type="EMBL" id="CAJ1052504.1"/>
    </source>
</evidence>
<feature type="compositionally biased region" description="Low complexity" evidence="11">
    <location>
        <begin position="1172"/>
        <end position="1183"/>
    </location>
</feature>
<dbReference type="SMART" id="SM00320">
    <property type="entry name" value="WD40"/>
    <property type="match status" value="4"/>
</dbReference>
<dbReference type="Pfam" id="PF15787">
    <property type="entry name" value="DUF4704"/>
    <property type="match status" value="1"/>
</dbReference>
<feature type="compositionally biased region" description="Polar residues" evidence="11">
    <location>
        <begin position="1155"/>
        <end position="1164"/>
    </location>
</feature>